<name>A0AAQ4CT14_9CREN</name>
<dbReference type="GeneID" id="68866695"/>
<dbReference type="EMBL" id="AP025226">
    <property type="protein sequence ID" value="BDB98945.1"/>
    <property type="molecule type" value="Genomic_DNA"/>
</dbReference>
<dbReference type="RefSeq" id="WP_229569305.1">
    <property type="nucleotide sequence ID" value="NZ_AP025226.1"/>
</dbReference>
<sequence>MSVIEKFVKEIEKTDNKEEIQFLENLWRDKIVTFPSTLKLAEEIDGDILHLYVLKGAEAILLHKPTGIFIYITNITAVELETLRYITIRKKGKEANNDFVSIAHEYLSLKNKGKIGSLK</sequence>
<dbReference type="KEGG" id="scas:SACC_19620"/>
<reference evidence="1 2" key="1">
    <citation type="journal article" date="2022" name="Microbiol. Resour. Announc.">
        <title>Complete Genome Sequence of the Hyperthermophilic and Acidophilic Archaeon Saccharolobus caldissimus Strain HS-3T.</title>
        <authorList>
            <person name="Sakai H.D."/>
            <person name="Kurosawa N."/>
        </authorList>
    </citation>
    <scope>NUCLEOTIDE SEQUENCE [LARGE SCALE GENOMIC DNA]</scope>
    <source>
        <strain evidence="1 2">JCM32116</strain>
    </source>
</reference>
<dbReference type="AlphaFoldDB" id="A0AAQ4CT14"/>
<evidence type="ECO:0000313" key="1">
    <source>
        <dbReference type="EMBL" id="BDB98945.1"/>
    </source>
</evidence>
<accession>A0AAQ4CT14</accession>
<organism evidence="1 2">
    <name type="scientific">Saccharolobus caldissimus</name>
    <dbReference type="NCBI Taxonomy" id="1702097"/>
    <lineage>
        <taxon>Archaea</taxon>
        <taxon>Thermoproteota</taxon>
        <taxon>Thermoprotei</taxon>
        <taxon>Sulfolobales</taxon>
        <taxon>Sulfolobaceae</taxon>
        <taxon>Saccharolobus</taxon>
    </lineage>
</organism>
<protein>
    <submittedName>
        <fullName evidence="1">Uncharacterized protein</fullName>
    </submittedName>
</protein>
<proteinExistence type="predicted"/>
<dbReference type="Proteomes" id="UP001319921">
    <property type="component" value="Chromosome"/>
</dbReference>
<evidence type="ECO:0000313" key="2">
    <source>
        <dbReference type="Proteomes" id="UP001319921"/>
    </source>
</evidence>
<gene>
    <name evidence="1" type="ORF">SACC_19620</name>
</gene>
<keyword evidence="2" id="KW-1185">Reference proteome</keyword>